<evidence type="ECO:0000313" key="2">
    <source>
        <dbReference type="EMBL" id="MTV41357.1"/>
    </source>
</evidence>
<protein>
    <submittedName>
        <fullName evidence="2">Uncharacterized protein</fullName>
    </submittedName>
</protein>
<accession>A0A6L6PRU7</accession>
<evidence type="ECO:0000256" key="1">
    <source>
        <dbReference type="SAM" id="Phobius"/>
    </source>
</evidence>
<dbReference type="EMBL" id="WNKY01000054">
    <property type="protein sequence ID" value="MTV41357.1"/>
    <property type="molecule type" value="Genomic_DNA"/>
</dbReference>
<comment type="caution">
    <text evidence="2">The sequence shown here is derived from an EMBL/GenBank/DDBJ whole genome shotgun (WGS) entry which is preliminary data.</text>
</comment>
<keyword evidence="1" id="KW-0472">Membrane</keyword>
<keyword evidence="3" id="KW-1185">Reference proteome</keyword>
<dbReference type="Proteomes" id="UP000475582">
    <property type="component" value="Unassembled WGS sequence"/>
</dbReference>
<proteinExistence type="predicted"/>
<gene>
    <name evidence="2" type="ORF">GM676_27765</name>
</gene>
<evidence type="ECO:0000313" key="3">
    <source>
        <dbReference type="Proteomes" id="UP000475582"/>
    </source>
</evidence>
<dbReference type="AlphaFoldDB" id="A0A6L6PRU7"/>
<keyword evidence="1" id="KW-1133">Transmembrane helix</keyword>
<feature type="transmembrane region" description="Helical" evidence="1">
    <location>
        <begin position="21"/>
        <end position="45"/>
    </location>
</feature>
<name>A0A6L6PRU7_9BURK</name>
<organism evidence="2 3">
    <name type="scientific">Duganella radicis</name>
    <dbReference type="NCBI Taxonomy" id="551988"/>
    <lineage>
        <taxon>Bacteria</taxon>
        <taxon>Pseudomonadati</taxon>
        <taxon>Pseudomonadota</taxon>
        <taxon>Betaproteobacteria</taxon>
        <taxon>Burkholderiales</taxon>
        <taxon>Oxalobacteraceae</taxon>
        <taxon>Telluria group</taxon>
        <taxon>Duganella</taxon>
    </lineage>
</organism>
<keyword evidence="1" id="KW-0812">Transmembrane</keyword>
<reference evidence="2 3" key="1">
    <citation type="submission" date="2019-11" db="EMBL/GenBank/DDBJ databases">
        <title>Type strains purchased from KCTC, JCM and DSMZ.</title>
        <authorList>
            <person name="Lu H."/>
        </authorList>
    </citation>
    <scope>NUCLEOTIDE SEQUENCE [LARGE SCALE GENOMIC DNA]</scope>
    <source>
        <strain evidence="2 3">KCTC 22382</strain>
    </source>
</reference>
<sequence length="52" mass="5281">MTKRRLELAGPKAGKLAIDTAIGFSGSTAAWTLGILGALTAATLLTRKAKPA</sequence>
<dbReference type="RefSeq" id="WP_155467511.1">
    <property type="nucleotide sequence ID" value="NZ_WNKY01000054.1"/>
</dbReference>